<gene>
    <name evidence="1" type="ORF">EVG20_g2278</name>
</gene>
<dbReference type="InterPro" id="IPR011008">
    <property type="entry name" value="Dimeric_a/b-barrel"/>
</dbReference>
<evidence type="ECO:0000313" key="1">
    <source>
        <dbReference type="EMBL" id="TFY70731.1"/>
    </source>
</evidence>
<proteinExistence type="predicted"/>
<dbReference type="SUPFAM" id="SSF54909">
    <property type="entry name" value="Dimeric alpha+beta barrel"/>
    <property type="match status" value="1"/>
</dbReference>
<organism evidence="1 2">
    <name type="scientific">Dentipellis fragilis</name>
    <dbReference type="NCBI Taxonomy" id="205917"/>
    <lineage>
        <taxon>Eukaryota</taxon>
        <taxon>Fungi</taxon>
        <taxon>Dikarya</taxon>
        <taxon>Basidiomycota</taxon>
        <taxon>Agaricomycotina</taxon>
        <taxon>Agaricomycetes</taxon>
        <taxon>Russulales</taxon>
        <taxon>Hericiaceae</taxon>
        <taxon>Dentipellis</taxon>
    </lineage>
</organism>
<evidence type="ECO:0000313" key="2">
    <source>
        <dbReference type="Proteomes" id="UP000298327"/>
    </source>
</evidence>
<reference evidence="1 2" key="1">
    <citation type="submission" date="2019-02" db="EMBL/GenBank/DDBJ databases">
        <title>Genome sequencing of the rare red list fungi Dentipellis fragilis.</title>
        <authorList>
            <person name="Buettner E."/>
            <person name="Kellner H."/>
        </authorList>
    </citation>
    <scope>NUCLEOTIDE SEQUENCE [LARGE SCALE GENOMIC DNA]</scope>
    <source>
        <strain evidence="1 2">DSM 105465</strain>
    </source>
</reference>
<evidence type="ECO:0008006" key="3">
    <source>
        <dbReference type="Google" id="ProtNLM"/>
    </source>
</evidence>
<dbReference type="AlphaFoldDB" id="A0A4Y9ZAA8"/>
<comment type="caution">
    <text evidence="1">The sequence shown here is derived from an EMBL/GenBank/DDBJ whole genome shotgun (WGS) entry which is preliminary data.</text>
</comment>
<dbReference type="OrthoDB" id="2926978at2759"/>
<name>A0A4Y9ZAA8_9AGAM</name>
<protein>
    <recommendedName>
        <fullName evidence="3">ABM domain-containing protein</fullName>
    </recommendedName>
</protein>
<accession>A0A4Y9ZAA8</accession>
<sequence length="170" mass="18595">MACIRLITISNYDPVTFEGTAAALSKVPGLVSTYIGTQIEDATCAQVVLRWKALEDHSRFMSSDIYDNLLKQTEVVSPRNPTVARVEPSSSIETVLSAPVTEFAMARLRSSSDRSEWEKCLETTLNGITETKGAIAGVHGTTETNPDEYVFVIGWESLEVSRQSPDSSFA</sequence>
<dbReference type="Gene3D" id="3.30.70.100">
    <property type="match status" value="2"/>
</dbReference>
<dbReference type="Proteomes" id="UP000298327">
    <property type="component" value="Unassembled WGS sequence"/>
</dbReference>
<keyword evidence="2" id="KW-1185">Reference proteome</keyword>
<dbReference type="EMBL" id="SEOQ01000085">
    <property type="protein sequence ID" value="TFY70731.1"/>
    <property type="molecule type" value="Genomic_DNA"/>
</dbReference>